<reference evidence="2" key="1">
    <citation type="submission" date="2021-02" db="EMBL/GenBank/DDBJ databases">
        <authorList>
            <person name="Dougan E. K."/>
            <person name="Rhodes N."/>
            <person name="Thang M."/>
            <person name="Chan C."/>
        </authorList>
    </citation>
    <scope>NUCLEOTIDE SEQUENCE</scope>
</reference>
<sequence>MQKPKIWSAPRDKFVSVIKPSFLAVDEDEDMDAILARTHIVLLTDSGIYYRIAGTSKDPVDFIEWGTDPKDLLAPSQHMIFKQYKMNPRLYKYPEEYFRDLVWSQELLRRVLNGETIPRSSTVLGSSLFGVHTERTAVESHPSLLPPAELSATVKQEQVSHAFQTLKKSPLQTINLESPSPKKSDSASSTSPMPKRARIAAPASASAPLNPNFLEHDADDDIMPELGHQPDELEQELEELMDRMDTDD</sequence>
<dbReference type="Proteomes" id="UP000604046">
    <property type="component" value="Unassembled WGS sequence"/>
</dbReference>
<feature type="region of interest" description="Disordered" evidence="1">
    <location>
        <begin position="170"/>
        <end position="248"/>
    </location>
</feature>
<evidence type="ECO:0000313" key="3">
    <source>
        <dbReference type="Proteomes" id="UP000604046"/>
    </source>
</evidence>
<proteinExistence type="predicted"/>
<feature type="compositionally biased region" description="Low complexity" evidence="1">
    <location>
        <begin position="186"/>
        <end position="208"/>
    </location>
</feature>
<gene>
    <name evidence="2" type="ORF">SNAT2548_LOCUS3730</name>
</gene>
<organism evidence="2 3">
    <name type="scientific">Symbiodinium natans</name>
    <dbReference type="NCBI Taxonomy" id="878477"/>
    <lineage>
        <taxon>Eukaryota</taxon>
        <taxon>Sar</taxon>
        <taxon>Alveolata</taxon>
        <taxon>Dinophyceae</taxon>
        <taxon>Suessiales</taxon>
        <taxon>Symbiodiniaceae</taxon>
        <taxon>Symbiodinium</taxon>
    </lineage>
</organism>
<dbReference type="AlphaFoldDB" id="A0A812ID25"/>
<protein>
    <submittedName>
        <fullName evidence="2">Uncharacterized protein</fullName>
    </submittedName>
</protein>
<evidence type="ECO:0000256" key="1">
    <source>
        <dbReference type="SAM" id="MobiDB-lite"/>
    </source>
</evidence>
<name>A0A812ID25_9DINO</name>
<keyword evidence="3" id="KW-1185">Reference proteome</keyword>
<evidence type="ECO:0000313" key="2">
    <source>
        <dbReference type="EMBL" id="CAE7030810.1"/>
    </source>
</evidence>
<dbReference type="OrthoDB" id="409687at2759"/>
<accession>A0A812ID25</accession>
<dbReference type="EMBL" id="CAJNDS010000225">
    <property type="protein sequence ID" value="CAE7030810.1"/>
    <property type="molecule type" value="Genomic_DNA"/>
</dbReference>
<comment type="caution">
    <text evidence="2">The sequence shown here is derived from an EMBL/GenBank/DDBJ whole genome shotgun (WGS) entry which is preliminary data.</text>
</comment>